<accession>A0A844DFZ4</accession>
<dbReference type="RefSeq" id="WP_154265299.1">
    <property type="nucleotide sequence ID" value="NZ_WKQM01000001.1"/>
</dbReference>
<gene>
    <name evidence="2" type="ORF">GKE10_00355</name>
</gene>
<feature type="region of interest" description="Disordered" evidence="1">
    <location>
        <begin position="1"/>
        <end position="24"/>
    </location>
</feature>
<organism evidence="2 3">
    <name type="scientific">Faecalibacterium prausnitzii</name>
    <dbReference type="NCBI Taxonomy" id="853"/>
    <lineage>
        <taxon>Bacteria</taxon>
        <taxon>Bacillati</taxon>
        <taxon>Bacillota</taxon>
        <taxon>Clostridia</taxon>
        <taxon>Eubacteriales</taxon>
        <taxon>Oscillospiraceae</taxon>
        <taxon>Faecalibacterium</taxon>
    </lineage>
</organism>
<name>A0A844DFZ4_9FIRM</name>
<comment type="caution">
    <text evidence="2">The sequence shown here is derived from an EMBL/GenBank/DDBJ whole genome shotgun (WGS) entry which is preliminary data.</text>
</comment>
<proteinExistence type="predicted"/>
<dbReference type="AlphaFoldDB" id="A0A844DFZ4"/>
<sequence length="98" mass="10762">MGRNVRLRSANRGNGNNAFNVNSSGNVNNWNAVNAYRCAPDWTAARPQKPLHSRGRAKTAVQGAECHVCPLADEQYQPDVATLRGVDRYHPADPCEES</sequence>
<evidence type="ECO:0000313" key="2">
    <source>
        <dbReference type="EMBL" id="MSC50385.1"/>
    </source>
</evidence>
<dbReference type="Proteomes" id="UP000462091">
    <property type="component" value="Unassembled WGS sequence"/>
</dbReference>
<evidence type="ECO:0000256" key="1">
    <source>
        <dbReference type="SAM" id="MobiDB-lite"/>
    </source>
</evidence>
<protein>
    <submittedName>
        <fullName evidence="2">Uncharacterized protein</fullName>
    </submittedName>
</protein>
<dbReference type="EMBL" id="WKQM01000001">
    <property type="protein sequence ID" value="MSC50385.1"/>
    <property type="molecule type" value="Genomic_DNA"/>
</dbReference>
<evidence type="ECO:0000313" key="3">
    <source>
        <dbReference type="Proteomes" id="UP000462091"/>
    </source>
</evidence>
<reference evidence="2 3" key="1">
    <citation type="journal article" date="2019" name="Nat. Med.">
        <title>A library of human gut bacterial isolates paired with longitudinal multiomics data enables mechanistic microbiome research.</title>
        <authorList>
            <person name="Poyet M."/>
            <person name="Groussin M."/>
            <person name="Gibbons S.M."/>
            <person name="Avila-Pacheco J."/>
            <person name="Jiang X."/>
            <person name="Kearney S.M."/>
            <person name="Perrotta A.R."/>
            <person name="Berdy B."/>
            <person name="Zhao S."/>
            <person name="Lieberman T.D."/>
            <person name="Swanson P.K."/>
            <person name="Smith M."/>
            <person name="Roesemann S."/>
            <person name="Alexander J.E."/>
            <person name="Rich S.A."/>
            <person name="Livny J."/>
            <person name="Vlamakis H."/>
            <person name="Clish C."/>
            <person name="Bullock K."/>
            <person name="Deik A."/>
            <person name="Scott J."/>
            <person name="Pierce K.A."/>
            <person name="Xavier R.J."/>
            <person name="Alm E.J."/>
        </authorList>
    </citation>
    <scope>NUCLEOTIDE SEQUENCE [LARGE SCALE GENOMIC DNA]</scope>
    <source>
        <strain evidence="2 3">BIOML-B1</strain>
    </source>
</reference>
<feature type="compositionally biased region" description="Low complexity" evidence="1">
    <location>
        <begin position="10"/>
        <end position="24"/>
    </location>
</feature>